<keyword evidence="2 11" id="KW-0645">Protease</keyword>
<dbReference type="SUPFAM" id="SSF50630">
    <property type="entry name" value="Acid proteases"/>
    <property type="match status" value="1"/>
</dbReference>
<dbReference type="PRINTS" id="PR00792">
    <property type="entry name" value="PEPSIN"/>
</dbReference>
<feature type="signal peptide" evidence="12">
    <location>
        <begin position="1"/>
        <end position="24"/>
    </location>
</feature>
<dbReference type="PROSITE" id="PS00141">
    <property type="entry name" value="ASP_PROTEASE"/>
    <property type="match status" value="1"/>
</dbReference>
<protein>
    <recommendedName>
        <fullName evidence="9">nepenthesin</fullName>
        <ecNumber evidence="9">3.4.23.12</ecNumber>
    </recommendedName>
</protein>
<dbReference type="InterPro" id="IPR001969">
    <property type="entry name" value="Aspartic_peptidase_AS"/>
</dbReference>
<evidence type="ECO:0000256" key="8">
    <source>
        <dbReference type="ARBA" id="ARBA00053221"/>
    </source>
</evidence>
<dbReference type="GO" id="GO:0005576">
    <property type="term" value="C:extracellular region"/>
    <property type="evidence" value="ECO:0007669"/>
    <property type="project" value="TreeGrafter"/>
</dbReference>
<keyword evidence="6" id="KW-0325">Glycoprotein</keyword>
<gene>
    <name evidence="14" type="ORF">KC19_1G250200</name>
</gene>
<keyword evidence="5 11" id="KW-0378">Hydrolase</keyword>
<dbReference type="PANTHER" id="PTHR47967:SF128">
    <property type="entry name" value="ASPARTIC PROTEINASE CDR1-LIKE"/>
    <property type="match status" value="1"/>
</dbReference>
<dbReference type="Pfam" id="PF14541">
    <property type="entry name" value="TAXi_C"/>
    <property type="match status" value="1"/>
</dbReference>
<dbReference type="PANTHER" id="PTHR47967">
    <property type="entry name" value="OS07G0603500 PROTEIN-RELATED"/>
    <property type="match status" value="1"/>
</dbReference>
<dbReference type="GO" id="GO:0004190">
    <property type="term" value="F:aspartic-type endopeptidase activity"/>
    <property type="evidence" value="ECO:0007669"/>
    <property type="project" value="UniProtKB-KW"/>
</dbReference>
<dbReference type="FunFam" id="2.40.70.10:FF:000016">
    <property type="entry name" value="Probable aspartic protease At2g35615"/>
    <property type="match status" value="1"/>
</dbReference>
<evidence type="ECO:0000256" key="4">
    <source>
        <dbReference type="ARBA" id="ARBA00022750"/>
    </source>
</evidence>
<comment type="function">
    <text evidence="8">Extracellular proteinase found in the pitcher fluid of carnivorous plants. Digest prey for nitrogen uptake.</text>
</comment>
<dbReference type="InterPro" id="IPR033121">
    <property type="entry name" value="PEPTIDASE_A1"/>
</dbReference>
<dbReference type="Gene3D" id="2.40.70.10">
    <property type="entry name" value="Acid Proteases"/>
    <property type="match status" value="2"/>
</dbReference>
<evidence type="ECO:0000256" key="10">
    <source>
        <dbReference type="PIRSR" id="PIRSR601461-1"/>
    </source>
</evidence>
<dbReference type="AlphaFoldDB" id="A0A8T0JBN9"/>
<evidence type="ECO:0000259" key="13">
    <source>
        <dbReference type="PROSITE" id="PS51767"/>
    </source>
</evidence>
<comment type="similarity">
    <text evidence="1 11">Belongs to the peptidase A1 family.</text>
</comment>
<feature type="chain" id="PRO_5035914542" description="nepenthesin" evidence="12">
    <location>
        <begin position="25"/>
        <end position="464"/>
    </location>
</feature>
<dbReference type="InterPro" id="IPR034161">
    <property type="entry name" value="Pepsin-like_plant"/>
</dbReference>
<evidence type="ECO:0000313" key="14">
    <source>
        <dbReference type="EMBL" id="KAG0592413.1"/>
    </source>
</evidence>
<dbReference type="Pfam" id="PF14543">
    <property type="entry name" value="TAXi_N"/>
    <property type="match status" value="1"/>
</dbReference>
<evidence type="ECO:0000256" key="6">
    <source>
        <dbReference type="ARBA" id="ARBA00023180"/>
    </source>
</evidence>
<dbReference type="InterPro" id="IPR032861">
    <property type="entry name" value="TAXi_N"/>
</dbReference>
<evidence type="ECO:0000256" key="5">
    <source>
        <dbReference type="ARBA" id="ARBA00022801"/>
    </source>
</evidence>
<accession>A0A8T0JBN9</accession>
<evidence type="ECO:0000256" key="7">
    <source>
        <dbReference type="ARBA" id="ARBA00051299"/>
    </source>
</evidence>
<evidence type="ECO:0000313" key="15">
    <source>
        <dbReference type="Proteomes" id="UP000822688"/>
    </source>
</evidence>
<dbReference type="Proteomes" id="UP000822688">
    <property type="component" value="Chromosome 1"/>
</dbReference>
<organism evidence="14 15">
    <name type="scientific">Ceratodon purpureus</name>
    <name type="common">Fire moss</name>
    <name type="synonym">Dicranum purpureum</name>
    <dbReference type="NCBI Taxonomy" id="3225"/>
    <lineage>
        <taxon>Eukaryota</taxon>
        <taxon>Viridiplantae</taxon>
        <taxon>Streptophyta</taxon>
        <taxon>Embryophyta</taxon>
        <taxon>Bryophyta</taxon>
        <taxon>Bryophytina</taxon>
        <taxon>Bryopsida</taxon>
        <taxon>Dicranidae</taxon>
        <taxon>Pseudoditrichales</taxon>
        <taxon>Ditrichaceae</taxon>
        <taxon>Ceratodon</taxon>
    </lineage>
</organism>
<comment type="caution">
    <text evidence="14">The sequence shown here is derived from an EMBL/GenBank/DDBJ whole genome shotgun (WGS) entry which is preliminary data.</text>
</comment>
<dbReference type="EC" id="3.4.23.12" evidence="9"/>
<dbReference type="EMBL" id="CM026421">
    <property type="protein sequence ID" value="KAG0592413.1"/>
    <property type="molecule type" value="Genomic_DNA"/>
</dbReference>
<keyword evidence="3 12" id="KW-0732">Signal</keyword>
<keyword evidence="15" id="KW-1185">Reference proteome</keyword>
<dbReference type="CDD" id="cd05476">
    <property type="entry name" value="pepsin_A_like_plant"/>
    <property type="match status" value="1"/>
</dbReference>
<reference evidence="14" key="1">
    <citation type="submission" date="2020-06" db="EMBL/GenBank/DDBJ databases">
        <title>WGS assembly of Ceratodon purpureus strain R40.</title>
        <authorList>
            <person name="Carey S.B."/>
            <person name="Jenkins J."/>
            <person name="Shu S."/>
            <person name="Lovell J.T."/>
            <person name="Sreedasyam A."/>
            <person name="Maumus F."/>
            <person name="Tiley G.P."/>
            <person name="Fernandez-Pozo N."/>
            <person name="Barry K."/>
            <person name="Chen C."/>
            <person name="Wang M."/>
            <person name="Lipzen A."/>
            <person name="Daum C."/>
            <person name="Saski C.A."/>
            <person name="Payton A.C."/>
            <person name="Mcbreen J.C."/>
            <person name="Conrad R.E."/>
            <person name="Kollar L.M."/>
            <person name="Olsson S."/>
            <person name="Huttunen S."/>
            <person name="Landis J.B."/>
            <person name="Wickett N.J."/>
            <person name="Johnson M.G."/>
            <person name="Rensing S.A."/>
            <person name="Grimwood J."/>
            <person name="Schmutz J."/>
            <person name="Mcdaniel S.F."/>
        </authorList>
    </citation>
    <scope>NUCLEOTIDE SEQUENCE</scope>
    <source>
        <strain evidence="14">R40</strain>
    </source>
</reference>
<dbReference type="GO" id="GO:0006508">
    <property type="term" value="P:proteolysis"/>
    <property type="evidence" value="ECO:0007669"/>
    <property type="project" value="UniProtKB-KW"/>
</dbReference>
<feature type="active site" evidence="10">
    <location>
        <position position="137"/>
    </location>
</feature>
<feature type="domain" description="Peptidase A1" evidence="13">
    <location>
        <begin position="119"/>
        <end position="457"/>
    </location>
</feature>
<dbReference type="PROSITE" id="PS51767">
    <property type="entry name" value="PEPTIDASE_A1"/>
    <property type="match status" value="1"/>
</dbReference>
<evidence type="ECO:0000256" key="2">
    <source>
        <dbReference type="ARBA" id="ARBA00022670"/>
    </source>
</evidence>
<dbReference type="InterPro" id="IPR051708">
    <property type="entry name" value="Plant_Aspart_Prot_A1"/>
</dbReference>
<dbReference type="InterPro" id="IPR032799">
    <property type="entry name" value="TAXi_C"/>
</dbReference>
<proteinExistence type="inferred from homology"/>
<dbReference type="InterPro" id="IPR021109">
    <property type="entry name" value="Peptidase_aspartic_dom_sf"/>
</dbReference>
<dbReference type="FunFam" id="2.40.70.10:FF:000033">
    <property type="entry name" value="Aspartyl protease family protein"/>
    <property type="match status" value="1"/>
</dbReference>
<evidence type="ECO:0000256" key="9">
    <source>
        <dbReference type="ARBA" id="ARBA00067063"/>
    </source>
</evidence>
<evidence type="ECO:0000256" key="3">
    <source>
        <dbReference type="ARBA" id="ARBA00022729"/>
    </source>
</evidence>
<keyword evidence="4 11" id="KW-0064">Aspartyl protease</keyword>
<evidence type="ECO:0000256" key="1">
    <source>
        <dbReference type="ARBA" id="ARBA00007447"/>
    </source>
</evidence>
<evidence type="ECO:0000256" key="11">
    <source>
        <dbReference type="RuleBase" id="RU000454"/>
    </source>
</evidence>
<dbReference type="InterPro" id="IPR001461">
    <property type="entry name" value="Aspartic_peptidase_A1"/>
</dbReference>
<name>A0A8T0JBN9_CERPU</name>
<dbReference type="OrthoDB" id="2747330at2759"/>
<feature type="active site" evidence="10">
    <location>
        <position position="340"/>
    </location>
</feature>
<comment type="catalytic activity">
    <reaction evidence="7">
        <text>Similar to pepsin, but also cleaves on either side of Asp and at Lys-|-Arg.</text>
        <dbReference type="EC" id="3.4.23.12"/>
    </reaction>
</comment>
<sequence length="464" mass="49614">MAIVVRDTMLCALVLLQLLSSSLCYEGVRVHGGRKLELPKRRGLAHADEANVLRSYLVHRDSLETGTNTTAKPRNERFLDAVKRSQSRVNQLQKSLKLTNVEAAAADLNSPVSAGSGEYVMQFSVGTPAQRFTAIVDTGSDLCWVQCSPCMRCFQQPDAVFNPLASSTYRLANCTDSLCRALPGPICSRANTCTYAYAYGDGSNTRGDLAYETVTLNSAVSHIGFGCGHYQVGTFAGADGLIGLGQGPLSLPSQLSPSVAEIFSYCLVEQTTTDSGSSPITFGNAAENSAATYTPLLTNTLNPTYYYVGVTGISVGSSRVSIPSSAFRISSNGGGGVILDSGTTLTYWTNAAFNPILAAFRRQISYSEVDASTYGLNLCYDVSSVSASSLTLPAMVVHFTNVDLEVPVSNLFSYVDNAEQTICLTMAPSDQFSIIGNIVQQNNLIVYDVVNRRVGFQAFDCATL</sequence>
<evidence type="ECO:0000256" key="12">
    <source>
        <dbReference type="SAM" id="SignalP"/>
    </source>
</evidence>